<dbReference type="AlphaFoldDB" id="A0A151GE50"/>
<feature type="region of interest" description="Disordered" evidence="1">
    <location>
        <begin position="591"/>
        <end position="622"/>
    </location>
</feature>
<dbReference type="EMBL" id="LAYC01000003">
    <property type="protein sequence ID" value="KYK55365.1"/>
    <property type="molecule type" value="Genomic_DNA"/>
</dbReference>
<evidence type="ECO:0000313" key="3">
    <source>
        <dbReference type="EMBL" id="KYK55365.1"/>
    </source>
</evidence>
<dbReference type="PANTHER" id="PTHR42055:SF1">
    <property type="entry name" value="YALI0E03476P"/>
    <property type="match status" value="1"/>
</dbReference>
<protein>
    <submittedName>
        <fullName evidence="3">Uncharacterized protein</fullName>
    </submittedName>
</protein>
<keyword evidence="2" id="KW-0812">Transmembrane</keyword>
<dbReference type="RefSeq" id="XP_040654717.1">
    <property type="nucleotide sequence ID" value="XM_040804613.1"/>
</dbReference>
<evidence type="ECO:0000256" key="1">
    <source>
        <dbReference type="SAM" id="MobiDB-lite"/>
    </source>
</evidence>
<dbReference type="GeneID" id="63719971"/>
<dbReference type="InParanoid" id="A0A151GE50"/>
<feature type="transmembrane region" description="Helical" evidence="2">
    <location>
        <begin position="21"/>
        <end position="39"/>
    </location>
</feature>
<proteinExistence type="predicted"/>
<sequence>MSEKRALLGRPLPRFGSRPTTLLLVGLTILALTLIRVISTTLTSPHRGAHDDNVSARRIGGSLSKMGVNPFRQPAHPPPSQENDKHQGSWWWADWKWFSVPFSSSLTLHPDRALLPHLPVRQPIYCYYDGTAQRAPGEEDAERALLRTWQRAWWAQGFRPVILGVAEAMKNPTYEHLQRLEMADEVKLDLTRWLAWETMGGGVLAHYTLLPTVPAGDSLLSYLRRGLYPDLTRWKDLGDALFVGEREDIQAALRAMTEPASLPLLGGGLAGAPDGLFKIDEAATPLAWYSPRAIAKKYSKVAESFERNRAEGLQSLDTLINTHLHVAWQNRFPDGVDVLKPHPEHTTTMIANALKLGRELALCPDSPMPGSCPPNMPRCTPCVARRPMQVSTPERFHNVSAIFTIAVVPHPWTLALVSNLRESLDVSWIRRESPRDSWITTVTRGLLGTGLSAGRRVMILKQIVVDERLPARSLWLTAENDMADDMDWYFGFAIPQQGMDKGESQSPVPGHRLLKKEDEMPDRIDGPVATPEELVKEPPLLERAKAVVALTKSTGETKLRASMEAWNMADSELWRFVRAFEARRALERSEWEKGEAEYSTGAGPERGHSAWSRWYDRGNTAA</sequence>
<keyword evidence="2" id="KW-1133">Transmembrane helix</keyword>
<comment type="caution">
    <text evidence="3">The sequence shown here is derived from an EMBL/GenBank/DDBJ whole genome shotgun (WGS) entry which is preliminary data.</text>
</comment>
<name>A0A151GE50_DRECN</name>
<keyword evidence="4" id="KW-1185">Reference proteome</keyword>
<gene>
    <name evidence="3" type="ORF">DCS_07328</name>
</gene>
<dbReference type="PANTHER" id="PTHR42055">
    <property type="entry name" value="YALI0E03476P"/>
    <property type="match status" value="1"/>
</dbReference>
<keyword evidence="2" id="KW-0472">Membrane</keyword>
<evidence type="ECO:0000256" key="2">
    <source>
        <dbReference type="SAM" id="Phobius"/>
    </source>
</evidence>
<organism evidence="3 4">
    <name type="scientific">Drechmeria coniospora</name>
    <name type="common">Nematophagous fungus</name>
    <name type="synonym">Meria coniospora</name>
    <dbReference type="NCBI Taxonomy" id="98403"/>
    <lineage>
        <taxon>Eukaryota</taxon>
        <taxon>Fungi</taxon>
        <taxon>Dikarya</taxon>
        <taxon>Ascomycota</taxon>
        <taxon>Pezizomycotina</taxon>
        <taxon>Sordariomycetes</taxon>
        <taxon>Hypocreomycetidae</taxon>
        <taxon>Hypocreales</taxon>
        <taxon>Ophiocordycipitaceae</taxon>
        <taxon>Drechmeria</taxon>
    </lineage>
</organism>
<accession>A0A151GE50</accession>
<evidence type="ECO:0000313" key="4">
    <source>
        <dbReference type="Proteomes" id="UP000076580"/>
    </source>
</evidence>
<reference evidence="3 4" key="1">
    <citation type="journal article" date="2016" name="Sci. Rep.">
        <title>Insights into Adaptations to a Near-Obligate Nematode Endoparasitic Lifestyle from the Finished Genome of Drechmeria coniospora.</title>
        <authorList>
            <person name="Zhang L."/>
            <person name="Zhou Z."/>
            <person name="Guo Q."/>
            <person name="Fokkens L."/>
            <person name="Miskei M."/>
            <person name="Pocsi I."/>
            <person name="Zhang W."/>
            <person name="Chen M."/>
            <person name="Wang L."/>
            <person name="Sun Y."/>
            <person name="Donzelli B.G."/>
            <person name="Gibson D.M."/>
            <person name="Nelson D.R."/>
            <person name="Luo J.G."/>
            <person name="Rep M."/>
            <person name="Liu H."/>
            <person name="Yang S."/>
            <person name="Wang J."/>
            <person name="Krasnoff S.B."/>
            <person name="Xu Y."/>
            <person name="Molnar I."/>
            <person name="Lin M."/>
        </authorList>
    </citation>
    <scope>NUCLEOTIDE SEQUENCE [LARGE SCALE GENOMIC DNA]</scope>
    <source>
        <strain evidence="3 4">ARSEF 6962</strain>
    </source>
</reference>
<dbReference type="Proteomes" id="UP000076580">
    <property type="component" value="Chromosome 03"/>
</dbReference>